<dbReference type="InterPro" id="IPR035979">
    <property type="entry name" value="RBD_domain_sf"/>
</dbReference>
<dbReference type="EMBL" id="JAYDYQ010002685">
    <property type="protein sequence ID" value="KAK4481935.1"/>
    <property type="molecule type" value="Genomic_DNA"/>
</dbReference>
<evidence type="ECO:0008006" key="6">
    <source>
        <dbReference type="Google" id="ProtNLM"/>
    </source>
</evidence>
<comment type="caution">
    <text evidence="4">The sequence shown here is derived from an EMBL/GenBank/DDBJ whole genome shotgun (WGS) entry which is preliminary data.</text>
</comment>
<evidence type="ECO:0000256" key="1">
    <source>
        <dbReference type="ARBA" id="ARBA00022884"/>
    </source>
</evidence>
<gene>
    <name evidence="4" type="ORF">RD792_012848</name>
</gene>
<evidence type="ECO:0000256" key="3">
    <source>
        <dbReference type="SAM" id="Phobius"/>
    </source>
</evidence>
<sequence>MANSQYGGQGRSTASGLPSLPPLTGKRTRSEFEMVPGVYDMPIYYDDRASHTVGAVYDLPIGSHQGDLARHQVNLPFDYYHHNGPSSYATTGVGGIRSEILLPPDASNTLFVEGFPAACTRREASRILFIHDIFRPFIGFRGLQLMTRESRQLGDGLLALCFVEFDTPAQAATAMDCLQDTEQFDFIQTNFELAIVLQLRSFAHDINLKTQFKTSTQSSQTRGRAMCAIVRAMCAVCAIVRAMCAIVRAMCTVCAIVHGSTLCALQRYSAHETEMLKGTLYGGYRSNCYSPRTALTNFIFRNMFVNDWYEAAPGIMVNLLVVYSHLLLYLYELCRESCKNLTSILTLVKFVSADIAVLFMAVGRSKTFPLSFF</sequence>
<feature type="transmembrane region" description="Helical" evidence="3">
    <location>
        <begin position="343"/>
        <end position="363"/>
    </location>
</feature>
<dbReference type="Gene3D" id="3.30.70.330">
    <property type="match status" value="1"/>
</dbReference>
<feature type="compositionally biased region" description="Polar residues" evidence="2">
    <location>
        <begin position="1"/>
        <end position="16"/>
    </location>
</feature>
<evidence type="ECO:0000313" key="5">
    <source>
        <dbReference type="Proteomes" id="UP001291926"/>
    </source>
</evidence>
<feature type="region of interest" description="Disordered" evidence="2">
    <location>
        <begin position="1"/>
        <end position="26"/>
    </location>
</feature>
<dbReference type="PANTHER" id="PTHR10501">
    <property type="entry name" value="U1 SMALL NUCLEAR RIBONUCLEOPROTEIN A/U2 SMALL NUCLEAR RIBONUCLEOPROTEIN B"/>
    <property type="match status" value="1"/>
</dbReference>
<keyword evidence="3" id="KW-0472">Membrane</keyword>
<evidence type="ECO:0000313" key="4">
    <source>
        <dbReference type="EMBL" id="KAK4481935.1"/>
    </source>
</evidence>
<evidence type="ECO:0000256" key="2">
    <source>
        <dbReference type="SAM" id="MobiDB-lite"/>
    </source>
</evidence>
<dbReference type="InterPro" id="IPR012677">
    <property type="entry name" value="Nucleotide-bd_a/b_plait_sf"/>
</dbReference>
<keyword evidence="3" id="KW-0812">Transmembrane</keyword>
<protein>
    <recommendedName>
        <fullName evidence="6">RRM domain-containing protein</fullName>
    </recommendedName>
</protein>
<keyword evidence="1" id="KW-0694">RNA-binding</keyword>
<dbReference type="Proteomes" id="UP001291926">
    <property type="component" value="Unassembled WGS sequence"/>
</dbReference>
<keyword evidence="3" id="KW-1133">Transmembrane helix</keyword>
<organism evidence="4 5">
    <name type="scientific">Penstemon davidsonii</name>
    <dbReference type="NCBI Taxonomy" id="160366"/>
    <lineage>
        <taxon>Eukaryota</taxon>
        <taxon>Viridiplantae</taxon>
        <taxon>Streptophyta</taxon>
        <taxon>Embryophyta</taxon>
        <taxon>Tracheophyta</taxon>
        <taxon>Spermatophyta</taxon>
        <taxon>Magnoliopsida</taxon>
        <taxon>eudicotyledons</taxon>
        <taxon>Gunneridae</taxon>
        <taxon>Pentapetalae</taxon>
        <taxon>asterids</taxon>
        <taxon>lamiids</taxon>
        <taxon>Lamiales</taxon>
        <taxon>Plantaginaceae</taxon>
        <taxon>Cheloneae</taxon>
        <taxon>Penstemon</taxon>
    </lineage>
</organism>
<proteinExistence type="predicted"/>
<reference evidence="4 5" key="1">
    <citation type="journal article" date="2023" name="bioRxiv">
        <title>Genome report: Whole genome sequence and annotation of Penstemon davidsonii.</title>
        <authorList>
            <person name="Ostevik K.L."/>
            <person name="Alabady M."/>
            <person name="Zhang M."/>
            <person name="Rausher M.D."/>
        </authorList>
    </citation>
    <scope>NUCLEOTIDE SEQUENCE [LARGE SCALE GENOMIC DNA]</scope>
    <source>
        <strain evidence="4">DNT005</strain>
        <tissue evidence="4">Whole leaf</tissue>
    </source>
</reference>
<name>A0ABR0CY20_9LAMI</name>
<feature type="transmembrane region" description="Helical" evidence="3">
    <location>
        <begin position="311"/>
        <end position="331"/>
    </location>
</feature>
<keyword evidence="5" id="KW-1185">Reference proteome</keyword>
<dbReference type="SUPFAM" id="SSF54928">
    <property type="entry name" value="RNA-binding domain, RBD"/>
    <property type="match status" value="1"/>
</dbReference>
<accession>A0ABR0CY20</accession>